<reference evidence="2 3" key="1">
    <citation type="journal article" date="2019" name="G3 (Bethesda)">
        <title>Sequencing of a Wild Apple (Malus baccata) Genome Unravels the Differences Between Cultivated and Wild Apple Species Regarding Disease Resistance and Cold Tolerance.</title>
        <authorList>
            <person name="Chen X."/>
        </authorList>
    </citation>
    <scope>NUCLEOTIDE SEQUENCE [LARGE SCALE GENOMIC DNA]</scope>
    <source>
        <strain evidence="3">cv. Shandingzi</strain>
        <tissue evidence="2">Leaves</tissue>
    </source>
</reference>
<protein>
    <recommendedName>
        <fullName evidence="4">No apical meristem-associated C-terminal domain-containing protein</fullName>
    </recommendedName>
</protein>
<sequence length="136" mass="15412">MGMLANCQRSPHIQNCVNWSRSCHARHGSTLFAKTRHGRQEGDTFEDTEGTPEEVLETQLTRQSLRPQGKKASKKKGSSSKNDYTKYMEELACQVELKMAQESTRDEEKAATMATILATTERHDAAAERQREIVNR</sequence>
<keyword evidence="3" id="KW-1185">Reference proteome</keyword>
<organism evidence="2 3">
    <name type="scientific">Malus baccata</name>
    <name type="common">Siberian crab apple</name>
    <name type="synonym">Pyrus baccata</name>
    <dbReference type="NCBI Taxonomy" id="106549"/>
    <lineage>
        <taxon>Eukaryota</taxon>
        <taxon>Viridiplantae</taxon>
        <taxon>Streptophyta</taxon>
        <taxon>Embryophyta</taxon>
        <taxon>Tracheophyta</taxon>
        <taxon>Spermatophyta</taxon>
        <taxon>Magnoliopsida</taxon>
        <taxon>eudicotyledons</taxon>
        <taxon>Gunneridae</taxon>
        <taxon>Pentapetalae</taxon>
        <taxon>rosids</taxon>
        <taxon>fabids</taxon>
        <taxon>Rosales</taxon>
        <taxon>Rosaceae</taxon>
        <taxon>Amygdaloideae</taxon>
        <taxon>Maleae</taxon>
        <taxon>Malus</taxon>
    </lineage>
</organism>
<feature type="compositionally biased region" description="Acidic residues" evidence="1">
    <location>
        <begin position="43"/>
        <end position="56"/>
    </location>
</feature>
<feature type="compositionally biased region" description="Basic residues" evidence="1">
    <location>
        <begin position="68"/>
        <end position="78"/>
    </location>
</feature>
<dbReference type="Proteomes" id="UP000315295">
    <property type="component" value="Unassembled WGS sequence"/>
</dbReference>
<accession>A0A540NV06</accession>
<name>A0A540NV06_MALBA</name>
<gene>
    <name evidence="2" type="ORF">C1H46_000229</name>
</gene>
<evidence type="ECO:0000256" key="1">
    <source>
        <dbReference type="SAM" id="MobiDB-lite"/>
    </source>
</evidence>
<dbReference type="EMBL" id="VIEB01000005">
    <property type="protein sequence ID" value="TQE14310.1"/>
    <property type="molecule type" value="Genomic_DNA"/>
</dbReference>
<evidence type="ECO:0000313" key="2">
    <source>
        <dbReference type="EMBL" id="TQE14310.1"/>
    </source>
</evidence>
<feature type="region of interest" description="Disordered" evidence="1">
    <location>
        <begin position="31"/>
        <end position="83"/>
    </location>
</feature>
<dbReference type="AlphaFoldDB" id="A0A540NV06"/>
<evidence type="ECO:0008006" key="4">
    <source>
        <dbReference type="Google" id="ProtNLM"/>
    </source>
</evidence>
<evidence type="ECO:0000313" key="3">
    <source>
        <dbReference type="Proteomes" id="UP000315295"/>
    </source>
</evidence>
<comment type="caution">
    <text evidence="2">The sequence shown here is derived from an EMBL/GenBank/DDBJ whole genome shotgun (WGS) entry which is preliminary data.</text>
</comment>
<proteinExistence type="predicted"/>